<sequence length="60" mass="6207">MPSGAPRTSAVPASASNAYPDWAWPVNRAGGLMQVGVAGAAERRPIAEIRVSHPVLGRQA</sequence>
<organism evidence="1 2">
    <name type="scientific">Streptosporangium album</name>
    <dbReference type="NCBI Taxonomy" id="47479"/>
    <lineage>
        <taxon>Bacteria</taxon>
        <taxon>Bacillati</taxon>
        <taxon>Actinomycetota</taxon>
        <taxon>Actinomycetes</taxon>
        <taxon>Streptosporangiales</taxon>
        <taxon>Streptosporangiaceae</taxon>
        <taxon>Streptosporangium</taxon>
    </lineage>
</organism>
<name>A0A7W7RSP5_9ACTN</name>
<dbReference type="Proteomes" id="UP000534286">
    <property type="component" value="Unassembled WGS sequence"/>
</dbReference>
<evidence type="ECO:0000313" key="1">
    <source>
        <dbReference type="EMBL" id="MBB4937177.1"/>
    </source>
</evidence>
<protein>
    <submittedName>
        <fullName evidence="1">Uncharacterized protein</fullName>
    </submittedName>
</protein>
<dbReference type="AlphaFoldDB" id="A0A7W7RSP5"/>
<proteinExistence type="predicted"/>
<comment type="caution">
    <text evidence="1">The sequence shown here is derived from an EMBL/GenBank/DDBJ whole genome shotgun (WGS) entry which is preliminary data.</text>
</comment>
<gene>
    <name evidence="1" type="ORF">FHR32_001482</name>
</gene>
<dbReference type="EMBL" id="JACHJU010000001">
    <property type="protein sequence ID" value="MBB4937177.1"/>
    <property type="molecule type" value="Genomic_DNA"/>
</dbReference>
<accession>A0A7W7RSP5</accession>
<keyword evidence="2" id="KW-1185">Reference proteome</keyword>
<evidence type="ECO:0000313" key="2">
    <source>
        <dbReference type="Proteomes" id="UP000534286"/>
    </source>
</evidence>
<reference evidence="1 2" key="1">
    <citation type="submission" date="2020-08" db="EMBL/GenBank/DDBJ databases">
        <title>Sequencing the genomes of 1000 actinobacteria strains.</title>
        <authorList>
            <person name="Klenk H.-P."/>
        </authorList>
    </citation>
    <scope>NUCLEOTIDE SEQUENCE [LARGE SCALE GENOMIC DNA]</scope>
    <source>
        <strain evidence="1 2">DSM 43023</strain>
    </source>
</reference>